<evidence type="ECO:0000256" key="1">
    <source>
        <dbReference type="SAM" id="MobiDB-lite"/>
    </source>
</evidence>
<comment type="caution">
    <text evidence="2">The sequence shown here is derived from an EMBL/GenBank/DDBJ whole genome shotgun (WGS) entry which is preliminary data.</text>
</comment>
<keyword evidence="3" id="KW-1185">Reference proteome</keyword>
<evidence type="ECO:0000313" key="3">
    <source>
        <dbReference type="Proteomes" id="UP000029964"/>
    </source>
</evidence>
<dbReference type="OrthoDB" id="5380370at2759"/>
<organism evidence="2 3">
    <name type="scientific">Hapsidospora chrysogenum (strain ATCC 11550 / CBS 779.69 / DSM 880 / IAM 14645 / JCM 23072 / IMI 49137)</name>
    <name type="common">Acremonium chrysogenum</name>
    <dbReference type="NCBI Taxonomy" id="857340"/>
    <lineage>
        <taxon>Eukaryota</taxon>
        <taxon>Fungi</taxon>
        <taxon>Dikarya</taxon>
        <taxon>Ascomycota</taxon>
        <taxon>Pezizomycotina</taxon>
        <taxon>Sordariomycetes</taxon>
        <taxon>Hypocreomycetidae</taxon>
        <taxon>Hypocreales</taxon>
        <taxon>Bionectriaceae</taxon>
        <taxon>Hapsidospora</taxon>
    </lineage>
</organism>
<dbReference type="Proteomes" id="UP000029964">
    <property type="component" value="Unassembled WGS sequence"/>
</dbReference>
<dbReference type="HOGENOM" id="CLU_008913_1_0_1"/>
<dbReference type="EMBL" id="JPKY01000011">
    <property type="protein sequence ID" value="KFH47221.1"/>
    <property type="molecule type" value="Genomic_DNA"/>
</dbReference>
<proteinExistence type="predicted"/>
<feature type="compositionally biased region" description="Polar residues" evidence="1">
    <location>
        <begin position="68"/>
        <end position="93"/>
    </location>
</feature>
<sequence length="327" mass="36210">MSLREEGRAIGASDAFYDSLRWMDENEGPDLRLGFEVFDHALQDKSATPTKKSLITRPPSFRRHVSITKKSFSRTSSMMGNSRPGTKDTTTAPSLHVGSSPPPANQSGHVRRKSRALSLISPNKQSARESLPTIDPAAAYYRDPGTRTTLREYMLSPQKFDEALAYGFPSLGDVDENGDQRKKSGQHTFPGDGGSSTHSTVSDPDSPKTPPILEKPTMAQSPRACTDPMPPRLSCGPTLNNPREMTLRMTLTRSDLRAHEDQMYGWQKSAAARNAHARAGSLVPATPDKDADLKEAMEKHFAALDQEHLDTHDDGVVRRFWKRVRRS</sequence>
<reference evidence="3" key="1">
    <citation type="journal article" date="2014" name="Genome Announc.">
        <title>Genome sequence and annotation of Acremonium chrysogenum, producer of the beta-lactam antibiotic cephalosporin C.</title>
        <authorList>
            <person name="Terfehr D."/>
            <person name="Dahlmann T.A."/>
            <person name="Specht T."/>
            <person name="Zadra I."/>
            <person name="Kuernsteiner H."/>
            <person name="Kueck U."/>
        </authorList>
    </citation>
    <scope>NUCLEOTIDE SEQUENCE [LARGE SCALE GENOMIC DNA]</scope>
    <source>
        <strain evidence="3">ATCC 11550 / CBS 779.69 / DSM 880 / IAM 14645 / JCM 23072 / IMI 49137</strain>
    </source>
</reference>
<name>A0A086TCY9_HAPC1</name>
<protein>
    <submittedName>
        <fullName evidence="2">Uncharacterized protein</fullName>
    </submittedName>
</protein>
<gene>
    <name evidence="2" type="ORF">ACRE_018820</name>
</gene>
<accession>A0A086TCY9</accession>
<feature type="region of interest" description="Disordered" evidence="1">
    <location>
        <begin position="68"/>
        <end position="131"/>
    </location>
</feature>
<feature type="region of interest" description="Disordered" evidence="1">
    <location>
        <begin position="171"/>
        <end position="241"/>
    </location>
</feature>
<evidence type="ECO:0000313" key="2">
    <source>
        <dbReference type="EMBL" id="KFH47221.1"/>
    </source>
</evidence>
<dbReference type="AlphaFoldDB" id="A0A086TCY9"/>